<dbReference type="PROSITE" id="PS01081">
    <property type="entry name" value="HTH_TETR_1"/>
    <property type="match status" value="1"/>
</dbReference>
<dbReference type="SUPFAM" id="SSF48498">
    <property type="entry name" value="Tetracyclin repressor-like, C-terminal domain"/>
    <property type="match status" value="2"/>
</dbReference>
<dbReference type="Pfam" id="PF21313">
    <property type="entry name" value="EthR_C"/>
    <property type="match status" value="2"/>
</dbReference>
<dbReference type="InterPro" id="IPR049397">
    <property type="entry name" value="EthR_C"/>
</dbReference>
<dbReference type="GO" id="GO:0003677">
    <property type="term" value="F:DNA binding"/>
    <property type="evidence" value="ECO:0007669"/>
    <property type="project" value="UniProtKB-UniRule"/>
</dbReference>
<dbReference type="PANTHER" id="PTHR43479:SF11">
    <property type="entry name" value="ACREF_ENVCD OPERON REPRESSOR-RELATED"/>
    <property type="match status" value="1"/>
</dbReference>
<dbReference type="STRING" id="417102.CA982_15790"/>
<dbReference type="RefSeq" id="WP_086536234.1">
    <property type="nucleotide sequence ID" value="NZ_NGFO01000018.1"/>
</dbReference>
<dbReference type="EMBL" id="NGFO01000018">
    <property type="protein sequence ID" value="OUC77682.1"/>
    <property type="molecule type" value="Genomic_DNA"/>
</dbReference>
<gene>
    <name evidence="4" type="ORF">CA982_15790</name>
</gene>
<dbReference type="AlphaFoldDB" id="A0A2C9ZIJ7"/>
<evidence type="ECO:0000259" key="3">
    <source>
        <dbReference type="PROSITE" id="PS50977"/>
    </source>
</evidence>
<keyword evidence="1 2" id="KW-0238">DNA-binding</keyword>
<comment type="caution">
    <text evidence="4">The sequence shown here is derived from an EMBL/GenBank/DDBJ whole genome shotgun (WGS) entry which is preliminary data.</text>
</comment>
<evidence type="ECO:0000313" key="4">
    <source>
        <dbReference type="EMBL" id="OUC77682.1"/>
    </source>
</evidence>
<dbReference type="OrthoDB" id="5242520at2"/>
<dbReference type="SUPFAM" id="SSF46689">
    <property type="entry name" value="Homeodomain-like"/>
    <property type="match status" value="2"/>
</dbReference>
<evidence type="ECO:0000313" key="5">
    <source>
        <dbReference type="Proteomes" id="UP000194632"/>
    </source>
</evidence>
<reference evidence="4 5" key="1">
    <citation type="submission" date="2017-05" db="EMBL/GenBank/DDBJ databases">
        <title>Biotechnological potential of actinobacteria isolated from South African environments.</title>
        <authorList>
            <person name="Le Roes-Hill M."/>
            <person name="Prins A."/>
            <person name="Durrell K.A."/>
        </authorList>
    </citation>
    <scope>NUCLEOTIDE SEQUENCE [LARGE SCALE GENOMIC DNA]</scope>
    <source>
        <strain evidence="4">BS2</strain>
    </source>
</reference>
<dbReference type="Gene3D" id="1.10.10.60">
    <property type="entry name" value="Homeodomain-like"/>
    <property type="match status" value="2"/>
</dbReference>
<feature type="domain" description="HTH tetR-type" evidence="3">
    <location>
        <begin position="241"/>
        <end position="301"/>
    </location>
</feature>
<sequence>MASSSFVRRRPRDYDGSSSAELAVFRATEELLTSTSLQDLTVAQILETAGLSRANFYHYFANKYDVLVALLGRVFDESYGADAPWSTDPGRDRARRMGSSLEHTLDMWSRHGAVICAVIEHMHSKPAVAAAWQRMFEQFVAAVAEQIKFERAEGRAPDGAPADMLAAMLVGGSERAFYVSTRGLDDRLPAAASVTTSLSAINEAAIYGGRTVPKGRRKKQSDATDAKRELLPAIDNPAVETETAQNILQAMRELLLTETLAELSVAKILKQSNTSRASFYFYFRSKEDAFVVLFRQAAADIVAALTTVADVDRQDPSALLEQVGNWLHLDGHAGAVIKNAVHEWPRLPELRAEYLAAMNAMETTLESIIVADRARGLAPAGPPASEYTATLLWTIERTIAGSLAGEAHLDDIDAVTDMVARFMYAAIYGSR</sequence>
<dbReference type="PROSITE" id="PS50977">
    <property type="entry name" value="HTH_TETR_2"/>
    <property type="match status" value="2"/>
</dbReference>
<proteinExistence type="predicted"/>
<keyword evidence="5" id="KW-1185">Reference proteome</keyword>
<feature type="DNA-binding region" description="H-T-H motif" evidence="2">
    <location>
        <begin position="264"/>
        <end position="283"/>
    </location>
</feature>
<feature type="domain" description="HTH tetR-type" evidence="3">
    <location>
        <begin position="18"/>
        <end position="78"/>
    </location>
</feature>
<dbReference type="InterPro" id="IPR001647">
    <property type="entry name" value="HTH_TetR"/>
</dbReference>
<evidence type="ECO:0000256" key="1">
    <source>
        <dbReference type="ARBA" id="ARBA00023125"/>
    </source>
</evidence>
<dbReference type="InterPro" id="IPR036271">
    <property type="entry name" value="Tet_transcr_reg_TetR-rel_C_sf"/>
</dbReference>
<name>A0A2C9ZIJ7_9ACTN</name>
<evidence type="ECO:0000256" key="2">
    <source>
        <dbReference type="PROSITE-ProRule" id="PRU00335"/>
    </source>
</evidence>
<dbReference type="Proteomes" id="UP000194632">
    <property type="component" value="Unassembled WGS sequence"/>
</dbReference>
<dbReference type="PANTHER" id="PTHR43479">
    <property type="entry name" value="ACREF/ENVCD OPERON REPRESSOR-RELATED"/>
    <property type="match status" value="1"/>
</dbReference>
<dbReference type="InterPro" id="IPR023772">
    <property type="entry name" value="DNA-bd_HTH_TetR-type_CS"/>
</dbReference>
<feature type="DNA-binding region" description="H-T-H motif" evidence="2">
    <location>
        <begin position="41"/>
        <end position="60"/>
    </location>
</feature>
<dbReference type="InterPro" id="IPR050624">
    <property type="entry name" value="HTH-type_Tx_Regulator"/>
</dbReference>
<protein>
    <submittedName>
        <fullName evidence="4">TetR family transcriptional regulator</fullName>
    </submittedName>
</protein>
<dbReference type="Gene3D" id="1.10.357.10">
    <property type="entry name" value="Tetracycline Repressor, domain 2"/>
    <property type="match status" value="2"/>
</dbReference>
<dbReference type="InterPro" id="IPR009057">
    <property type="entry name" value="Homeodomain-like_sf"/>
</dbReference>
<organism evidence="4 5">
    <name type="scientific">Gordonia lacunae</name>
    <dbReference type="NCBI Taxonomy" id="417102"/>
    <lineage>
        <taxon>Bacteria</taxon>
        <taxon>Bacillati</taxon>
        <taxon>Actinomycetota</taxon>
        <taxon>Actinomycetes</taxon>
        <taxon>Mycobacteriales</taxon>
        <taxon>Gordoniaceae</taxon>
        <taxon>Gordonia</taxon>
    </lineage>
</organism>
<accession>A0A2C9ZIJ7</accession>
<dbReference type="Pfam" id="PF00440">
    <property type="entry name" value="TetR_N"/>
    <property type="match status" value="2"/>
</dbReference>